<proteinExistence type="predicted"/>
<evidence type="ECO:0000256" key="1">
    <source>
        <dbReference type="ARBA" id="ARBA00022729"/>
    </source>
</evidence>
<evidence type="ECO:0000256" key="3">
    <source>
        <dbReference type="SAM" id="SignalP"/>
    </source>
</evidence>
<evidence type="ECO:0000313" key="6">
    <source>
        <dbReference type="Proteomes" id="UP000320176"/>
    </source>
</evidence>
<feature type="signal peptide" evidence="3">
    <location>
        <begin position="1"/>
        <end position="23"/>
    </location>
</feature>
<evidence type="ECO:0000256" key="2">
    <source>
        <dbReference type="SAM" id="MobiDB-lite"/>
    </source>
</evidence>
<accession>A0A5C6AY24</accession>
<dbReference type="PANTHER" id="PTHR15337">
    <property type="entry name" value="ANTERIOR GRADIENT PROTEIN-RELATED"/>
    <property type="match status" value="1"/>
</dbReference>
<feature type="compositionally biased region" description="Low complexity" evidence="2">
    <location>
        <begin position="260"/>
        <end position="276"/>
    </location>
</feature>
<name>A0A5C6AY24_9BACT</name>
<dbReference type="InterPro" id="IPR004879">
    <property type="entry name" value="Ssp411-like_TRX"/>
</dbReference>
<evidence type="ECO:0000259" key="4">
    <source>
        <dbReference type="Pfam" id="PF03190"/>
    </source>
</evidence>
<dbReference type="Proteomes" id="UP000320176">
    <property type="component" value="Unassembled WGS sequence"/>
</dbReference>
<dbReference type="AlphaFoldDB" id="A0A5C6AY24"/>
<gene>
    <name evidence="5" type="ORF">Pla52n_25690</name>
</gene>
<feature type="chain" id="PRO_5023006675" evidence="3">
    <location>
        <begin position="24"/>
        <end position="411"/>
    </location>
</feature>
<comment type="caution">
    <text evidence="5">The sequence shown here is derived from an EMBL/GenBank/DDBJ whole genome shotgun (WGS) entry which is preliminary data.</text>
</comment>
<feature type="region of interest" description="Disordered" evidence="2">
    <location>
        <begin position="187"/>
        <end position="220"/>
    </location>
</feature>
<dbReference type="RefSeq" id="WP_231741949.1">
    <property type="nucleotide sequence ID" value="NZ_CP151726.1"/>
</dbReference>
<dbReference type="EMBL" id="SJPN01000003">
    <property type="protein sequence ID" value="TWU04528.1"/>
    <property type="molecule type" value="Genomic_DNA"/>
</dbReference>
<dbReference type="Gene3D" id="3.40.30.10">
    <property type="entry name" value="Glutaredoxin"/>
    <property type="match status" value="1"/>
</dbReference>
<evidence type="ECO:0000313" key="5">
    <source>
        <dbReference type="EMBL" id="TWU04528.1"/>
    </source>
</evidence>
<keyword evidence="6" id="KW-1185">Reference proteome</keyword>
<dbReference type="InterPro" id="IPR051099">
    <property type="entry name" value="AGR/TXD"/>
</dbReference>
<dbReference type="Pfam" id="PF03190">
    <property type="entry name" value="Thioredox_DsbH"/>
    <property type="match status" value="1"/>
</dbReference>
<feature type="domain" description="Spermatogenesis-associated protein 20-like TRX" evidence="4">
    <location>
        <begin position="22"/>
        <end position="96"/>
    </location>
</feature>
<dbReference type="PANTHER" id="PTHR15337:SF11">
    <property type="entry name" value="THIOREDOXIN DOMAIN-CONTAINING PROTEIN"/>
    <property type="match status" value="1"/>
</dbReference>
<dbReference type="InterPro" id="IPR036249">
    <property type="entry name" value="Thioredoxin-like_sf"/>
</dbReference>
<feature type="region of interest" description="Disordered" evidence="2">
    <location>
        <begin position="260"/>
        <end position="284"/>
    </location>
</feature>
<keyword evidence="1 3" id="KW-0732">Signal</keyword>
<protein>
    <submittedName>
        <fullName evidence="5">Thiol:disulfide interchange protein</fullName>
    </submittedName>
</protein>
<organism evidence="5 6">
    <name type="scientific">Stieleria varia</name>
    <dbReference type="NCBI Taxonomy" id="2528005"/>
    <lineage>
        <taxon>Bacteria</taxon>
        <taxon>Pseudomonadati</taxon>
        <taxon>Planctomycetota</taxon>
        <taxon>Planctomycetia</taxon>
        <taxon>Pirellulales</taxon>
        <taxon>Pirellulaceae</taxon>
        <taxon>Stieleria</taxon>
    </lineage>
</organism>
<feature type="compositionally biased region" description="Polar residues" evidence="2">
    <location>
        <begin position="207"/>
        <end position="220"/>
    </location>
</feature>
<reference evidence="5 6" key="1">
    <citation type="submission" date="2019-02" db="EMBL/GenBank/DDBJ databases">
        <title>Deep-cultivation of Planctomycetes and their phenomic and genomic characterization uncovers novel biology.</title>
        <authorList>
            <person name="Wiegand S."/>
            <person name="Jogler M."/>
            <person name="Boedeker C."/>
            <person name="Pinto D."/>
            <person name="Vollmers J."/>
            <person name="Rivas-Marin E."/>
            <person name="Kohn T."/>
            <person name="Peeters S.H."/>
            <person name="Heuer A."/>
            <person name="Rast P."/>
            <person name="Oberbeckmann S."/>
            <person name="Bunk B."/>
            <person name="Jeske O."/>
            <person name="Meyerdierks A."/>
            <person name="Storesund J.E."/>
            <person name="Kallscheuer N."/>
            <person name="Luecker S."/>
            <person name="Lage O.M."/>
            <person name="Pohl T."/>
            <person name="Merkel B.J."/>
            <person name="Hornburger P."/>
            <person name="Mueller R.-W."/>
            <person name="Bruemmer F."/>
            <person name="Labrenz M."/>
            <person name="Spormann A.M."/>
            <person name="Op Den Camp H."/>
            <person name="Overmann J."/>
            <person name="Amann R."/>
            <person name="Jetten M.S.M."/>
            <person name="Mascher T."/>
            <person name="Medema M.H."/>
            <person name="Devos D.P."/>
            <person name="Kaster A.-K."/>
            <person name="Ovreas L."/>
            <person name="Rohde M."/>
            <person name="Galperin M.Y."/>
            <person name="Jogler C."/>
        </authorList>
    </citation>
    <scope>NUCLEOTIDE SEQUENCE [LARGE SCALE GENOMIC DNA]</scope>
    <source>
        <strain evidence="5 6">Pla52n</strain>
    </source>
</reference>
<dbReference type="SUPFAM" id="SSF52833">
    <property type="entry name" value="Thioredoxin-like"/>
    <property type="match status" value="1"/>
</dbReference>
<sequence precursor="true">MRIAVLAVVAIAAVGMNASKACAEIAWEGNLRAAHAKAQQEGKLMLLHFYRDNCVWCDRLEAGSFQNPQVSAAINQQFVPVKIHGTKNPKLAEMFKITRYPTDVIVTTDGKALSHNTSPQEPEKYIAMLSGGLQASKAAGTMIAAQAPAAQAPAVQAPAAQPSAGQSVATSQQPAVSQPPSYAQAAAIAAAPPSAPQPSAPAVAASNMPTQVPASTGTQPQSNQFVLPHAVPGATTGQLTGARMDAPRADSMSLTLPVQPTAQAASSAQQQVVSQTPPLPKNESTPELALQGFCAVSLLNNDGWVEGKTEFGVIHLGKLYLFASKEAMDLFVQDPIPYTPMLNEIDVVRFFEERRIVAGKREWGVKDPIHGRMFFFADKAARDHFEMSFERYLDASIKVMEQAIQDANPGT</sequence>